<dbReference type="GO" id="GO:0000166">
    <property type="term" value="F:nucleotide binding"/>
    <property type="evidence" value="ECO:0007669"/>
    <property type="project" value="UniProtKB-KW"/>
</dbReference>
<evidence type="ECO:0000259" key="21">
    <source>
        <dbReference type="PROSITE" id="PS50112"/>
    </source>
</evidence>
<dbReference type="Gene3D" id="3.40.50.2300">
    <property type="match status" value="1"/>
</dbReference>
<keyword evidence="6" id="KW-0997">Cell inner membrane</keyword>
<keyword evidence="13 18" id="KW-1133">Transmembrane helix</keyword>
<keyword evidence="8" id="KW-0808">Transferase</keyword>
<dbReference type="PANTHER" id="PTHR43547:SF2">
    <property type="entry name" value="HYBRID SIGNAL TRANSDUCTION HISTIDINE KINASE C"/>
    <property type="match status" value="1"/>
</dbReference>
<dbReference type="SMART" id="SM00387">
    <property type="entry name" value="HATPase_c"/>
    <property type="match status" value="1"/>
</dbReference>
<dbReference type="PROSITE" id="PS50113">
    <property type="entry name" value="PAC"/>
    <property type="match status" value="1"/>
</dbReference>
<accession>A0A1E5QK13</accession>
<dbReference type="SMART" id="SM00388">
    <property type="entry name" value="HisKA"/>
    <property type="match status" value="1"/>
</dbReference>
<dbReference type="STRING" id="1781255.BH720_11885"/>
<keyword evidence="5" id="KW-1003">Cell membrane</keyword>
<evidence type="ECO:0000259" key="20">
    <source>
        <dbReference type="PROSITE" id="PS50110"/>
    </source>
</evidence>
<feature type="transmembrane region" description="Helical" evidence="18">
    <location>
        <begin position="21"/>
        <end position="47"/>
    </location>
</feature>
<evidence type="ECO:0000259" key="19">
    <source>
        <dbReference type="PROSITE" id="PS50109"/>
    </source>
</evidence>
<dbReference type="NCBIfam" id="TIGR00229">
    <property type="entry name" value="sensory_box"/>
    <property type="match status" value="1"/>
</dbReference>
<comment type="caution">
    <text evidence="24">The sequence shown here is derived from an EMBL/GenBank/DDBJ whole genome shotgun (WGS) entry which is preliminary data.</text>
</comment>
<evidence type="ECO:0000256" key="1">
    <source>
        <dbReference type="ARBA" id="ARBA00000085"/>
    </source>
</evidence>
<feature type="modified residue" description="4-aspartylphosphate" evidence="17">
    <location>
        <position position="889"/>
    </location>
</feature>
<dbReference type="InterPro" id="IPR005467">
    <property type="entry name" value="His_kinase_dom"/>
</dbReference>
<dbReference type="SUPFAM" id="SSF55785">
    <property type="entry name" value="PYP-like sensor domain (PAS domain)"/>
    <property type="match status" value="1"/>
</dbReference>
<name>A0A1E5QK13_9CYAN</name>
<dbReference type="EC" id="2.7.13.3" evidence="4"/>
<dbReference type="InterPro" id="IPR004358">
    <property type="entry name" value="Sig_transdc_His_kin-like_C"/>
</dbReference>
<dbReference type="InterPro" id="IPR000014">
    <property type="entry name" value="PAS"/>
</dbReference>
<sequence length="957" mass="106609">MTIFSKYLNRRSDPHAQKQTLQVLFTIVLVVPFVVQLTLVVGLTGWLSVRSGKQSVRQVAIQLRQEASARIEDRLDSYLAIPHTLNQLNAEAARLGQLDFRNPQSLQQRWWRQIRLYDTLSNIGFGSIQGEFTAGDRRNRTFRLGGNLSPDRTLRMYETDEFGNPQPIPAYVGTRYYDPRSRPWYRIGQASPNGQWTAIFSYASQQDIYVISAVRPLFDRAGNFQGVLATDLILTEINRFLQTLEIVRSGEVYIMERSGLLVATSTPNPPLKIVQGQVQRLHATESSSPLIRASALFVRQRYTDFAQINAPVQLNFSLQGKRQYLDIIPYQDEYGLDWLVAIVQPEAALLQGLQSTALNTILLGAIALIATLSFGLLSARWLIQPILRLSAAATALAEGDWDITVPIEREDELGVLAAAFNRMAGQLQESYAALKERETKLAEAQRIAHLGNWELDLSTHRMSGSDELFRIYGLQPDSELPSYPAILEYMPPEDATQIRQAVQRALEAGEPYEVDHCIVRPNGEIRYVHSKGQPKFDTQGRVIRLFGTVIDMTERQQTEREREELLKREQAARSAAEAANRIKDEFLAVLSHELRTPLNPIVGWVRLLRTRKFNEAKIAQALETIERNALLQTQLIEDLLDVSRILRGKLVLKPSLIQIGGAIRSAIETVQLSAETKSIAIETHLDETVGPIYGDANRLQQVVWNLLSNAVKFTPAGGKIEVRLFRPEGNPDLAVIQVSDTGKGIKPDFLPYVFESFRQADSSTTRTFGGLGLGLAIVRYLVEMHGGAVSAMSSGEDCGSTFTIELPICRKQTLSQFAASPIEMSLQRVPEAFPQLTERRILIVDDDSDACQLIAFVLAEAGAIVESANSAEEALSKIALHVPDILVSDIGMPDMDGCELIARIRQFPSERGGNLKAIALTAYASDPDVQRVLQAGFNRHLSKPVDLVELIDAIGKL</sequence>
<dbReference type="SUPFAM" id="SSF47384">
    <property type="entry name" value="Homodimeric domain of signal transducing histidine kinase"/>
    <property type="match status" value="1"/>
</dbReference>
<feature type="domain" description="HAMP" evidence="23">
    <location>
        <begin position="380"/>
        <end position="432"/>
    </location>
</feature>
<keyword evidence="12" id="KW-0418">Kinase</keyword>
<evidence type="ECO:0000256" key="5">
    <source>
        <dbReference type="ARBA" id="ARBA00022475"/>
    </source>
</evidence>
<dbReference type="InterPro" id="IPR036097">
    <property type="entry name" value="HisK_dim/P_sf"/>
</dbReference>
<dbReference type="CDD" id="cd00082">
    <property type="entry name" value="HisKA"/>
    <property type="match status" value="1"/>
</dbReference>
<reference evidence="24" key="1">
    <citation type="submission" date="2016-09" db="EMBL/GenBank/DDBJ databases">
        <title>Draft genome of thermotolerant cyanobacterium Desertifilum sp. strain IPPAS B-1220.</title>
        <authorList>
            <person name="Sinetova M.A."/>
            <person name="Bolakhan K."/>
            <person name="Zayadan B.K."/>
            <person name="Mironov K.S."/>
            <person name="Ustinova V."/>
            <person name="Kupriyanova E.V."/>
            <person name="Sidorov R.A."/>
            <person name="Skrypnik A.N."/>
            <person name="Gogoleva N.E."/>
            <person name="Gogolev Y.V."/>
            <person name="Los D.A."/>
        </authorList>
    </citation>
    <scope>NUCLEOTIDE SEQUENCE [LARGE SCALE GENOMIC DNA]</scope>
    <source>
        <strain evidence="24">IPPAS B-1220</strain>
    </source>
</reference>
<keyword evidence="7 17" id="KW-0597">Phosphoprotein</keyword>
<gene>
    <name evidence="24" type="ORF">BH720_11885</name>
</gene>
<evidence type="ECO:0000259" key="22">
    <source>
        <dbReference type="PROSITE" id="PS50113"/>
    </source>
</evidence>
<dbReference type="SUPFAM" id="SSF52172">
    <property type="entry name" value="CheY-like"/>
    <property type="match status" value="1"/>
</dbReference>
<comment type="subcellular location">
    <subcellularLocation>
        <location evidence="2">Cell inner membrane</location>
        <topology evidence="2">Multi-pass membrane protein</topology>
    </subcellularLocation>
</comment>
<dbReference type="InterPro" id="IPR033479">
    <property type="entry name" value="dCache_1"/>
</dbReference>
<dbReference type="Gene3D" id="3.30.450.20">
    <property type="entry name" value="PAS domain"/>
    <property type="match status" value="2"/>
</dbReference>
<dbReference type="SMART" id="SM00086">
    <property type="entry name" value="PAC"/>
    <property type="match status" value="2"/>
</dbReference>
<evidence type="ECO:0000256" key="3">
    <source>
        <dbReference type="ARBA" id="ARBA00006402"/>
    </source>
</evidence>
<dbReference type="Pfam" id="PF00512">
    <property type="entry name" value="HisKA"/>
    <property type="match status" value="1"/>
</dbReference>
<dbReference type="Gene3D" id="1.10.287.130">
    <property type="match status" value="1"/>
</dbReference>
<dbReference type="OrthoDB" id="9790669at2"/>
<feature type="domain" description="PAS" evidence="21">
    <location>
        <begin position="465"/>
        <end position="509"/>
    </location>
</feature>
<dbReference type="InterPro" id="IPR000700">
    <property type="entry name" value="PAS-assoc_C"/>
</dbReference>
<dbReference type="Pfam" id="PF02743">
    <property type="entry name" value="dCache_1"/>
    <property type="match status" value="1"/>
</dbReference>
<evidence type="ECO:0000256" key="15">
    <source>
        <dbReference type="ARBA" id="ARBA00023136"/>
    </source>
</evidence>
<feature type="domain" description="Response regulatory" evidence="20">
    <location>
        <begin position="840"/>
        <end position="957"/>
    </location>
</feature>
<dbReference type="SMART" id="SM00304">
    <property type="entry name" value="HAMP"/>
    <property type="match status" value="1"/>
</dbReference>
<dbReference type="PANTHER" id="PTHR43547">
    <property type="entry name" value="TWO-COMPONENT HISTIDINE KINASE"/>
    <property type="match status" value="1"/>
</dbReference>
<dbReference type="SUPFAM" id="SSF158472">
    <property type="entry name" value="HAMP domain-like"/>
    <property type="match status" value="1"/>
</dbReference>
<evidence type="ECO:0000256" key="2">
    <source>
        <dbReference type="ARBA" id="ARBA00004429"/>
    </source>
</evidence>
<keyword evidence="14" id="KW-0902">Two-component regulatory system</keyword>
<evidence type="ECO:0000256" key="4">
    <source>
        <dbReference type="ARBA" id="ARBA00012438"/>
    </source>
</evidence>
<dbReference type="FunFam" id="2.10.70.100:FF:000001">
    <property type="entry name" value="Sensory transduction histidine kinase"/>
    <property type="match status" value="1"/>
</dbReference>
<evidence type="ECO:0000256" key="6">
    <source>
        <dbReference type="ARBA" id="ARBA00022519"/>
    </source>
</evidence>
<dbReference type="InterPro" id="IPR036890">
    <property type="entry name" value="HATPase_C_sf"/>
</dbReference>
<evidence type="ECO:0000256" key="11">
    <source>
        <dbReference type="ARBA" id="ARBA00022741"/>
    </source>
</evidence>
<evidence type="ECO:0000256" key="10">
    <source>
        <dbReference type="ARBA" id="ARBA00022737"/>
    </source>
</evidence>
<dbReference type="FunFam" id="3.30.565.10:FF:000010">
    <property type="entry name" value="Sensor histidine kinase RcsC"/>
    <property type="match status" value="1"/>
</dbReference>
<dbReference type="PROSITE" id="PS50109">
    <property type="entry name" value="HIS_KIN"/>
    <property type="match status" value="1"/>
</dbReference>
<dbReference type="SMART" id="SM00448">
    <property type="entry name" value="REC"/>
    <property type="match status" value="1"/>
</dbReference>
<evidence type="ECO:0000256" key="8">
    <source>
        <dbReference type="ARBA" id="ARBA00022679"/>
    </source>
</evidence>
<dbReference type="CDD" id="cd06225">
    <property type="entry name" value="HAMP"/>
    <property type="match status" value="1"/>
</dbReference>
<evidence type="ECO:0000256" key="18">
    <source>
        <dbReference type="SAM" id="Phobius"/>
    </source>
</evidence>
<keyword evidence="11" id="KW-0547">Nucleotide-binding</keyword>
<dbReference type="PROSITE" id="PS50885">
    <property type="entry name" value="HAMP"/>
    <property type="match status" value="1"/>
</dbReference>
<dbReference type="CDD" id="cd12913">
    <property type="entry name" value="PDC1_MCP_like"/>
    <property type="match status" value="1"/>
</dbReference>
<dbReference type="InterPro" id="IPR013655">
    <property type="entry name" value="PAS_fold_3"/>
</dbReference>
<keyword evidence="15 18" id="KW-0472">Membrane</keyword>
<dbReference type="GO" id="GO:0005886">
    <property type="term" value="C:plasma membrane"/>
    <property type="evidence" value="ECO:0007669"/>
    <property type="project" value="UniProtKB-SubCell"/>
</dbReference>
<dbReference type="Pfam" id="PF02518">
    <property type="entry name" value="HATPase_c"/>
    <property type="match status" value="1"/>
</dbReference>
<comment type="similarity">
    <text evidence="3">In the N-terminal section; belongs to the phytochrome family.</text>
</comment>
<evidence type="ECO:0000259" key="23">
    <source>
        <dbReference type="PROSITE" id="PS50885"/>
    </source>
</evidence>
<proteinExistence type="inferred from homology"/>
<dbReference type="EMBL" id="MJGC01000058">
    <property type="protein sequence ID" value="OEJ74917.1"/>
    <property type="molecule type" value="Genomic_DNA"/>
</dbReference>
<evidence type="ECO:0000313" key="24">
    <source>
        <dbReference type="EMBL" id="OEJ74917.1"/>
    </source>
</evidence>
<dbReference type="InterPro" id="IPR035965">
    <property type="entry name" value="PAS-like_dom_sf"/>
</dbReference>
<keyword evidence="10" id="KW-0677">Repeat</keyword>
<evidence type="ECO:0000256" key="12">
    <source>
        <dbReference type="ARBA" id="ARBA00022777"/>
    </source>
</evidence>
<dbReference type="AlphaFoldDB" id="A0A1E5QK13"/>
<dbReference type="PROSITE" id="PS50112">
    <property type="entry name" value="PAS"/>
    <property type="match status" value="1"/>
</dbReference>
<organism evidence="24">
    <name type="scientific">Desertifilum tharense IPPAS B-1220</name>
    <dbReference type="NCBI Taxonomy" id="1781255"/>
    <lineage>
        <taxon>Bacteria</taxon>
        <taxon>Bacillati</taxon>
        <taxon>Cyanobacteriota</taxon>
        <taxon>Cyanophyceae</taxon>
        <taxon>Desertifilales</taxon>
        <taxon>Desertifilaceae</taxon>
        <taxon>Desertifilum</taxon>
    </lineage>
</organism>
<dbReference type="Gene3D" id="3.30.565.10">
    <property type="entry name" value="Histidine kinase-like ATPase, C-terminal domain"/>
    <property type="match status" value="1"/>
</dbReference>
<dbReference type="InterPro" id="IPR003660">
    <property type="entry name" value="HAMP_dom"/>
</dbReference>
<dbReference type="InterPro" id="IPR011006">
    <property type="entry name" value="CheY-like_superfamily"/>
</dbReference>
<dbReference type="InterPro" id="IPR003661">
    <property type="entry name" value="HisK_dim/P_dom"/>
</dbReference>
<comment type="catalytic activity">
    <reaction evidence="1">
        <text>ATP + protein L-histidine = ADP + protein N-phospho-L-histidine.</text>
        <dbReference type="EC" id="2.7.13.3"/>
    </reaction>
</comment>
<dbReference type="CDD" id="cd16922">
    <property type="entry name" value="HATPase_EvgS-ArcB-TorS-like"/>
    <property type="match status" value="1"/>
</dbReference>
<evidence type="ECO:0000256" key="13">
    <source>
        <dbReference type="ARBA" id="ARBA00022989"/>
    </source>
</evidence>
<feature type="domain" description="PAC" evidence="22">
    <location>
        <begin position="512"/>
        <end position="564"/>
    </location>
</feature>
<dbReference type="CDD" id="cd00130">
    <property type="entry name" value="PAS"/>
    <property type="match status" value="1"/>
</dbReference>
<evidence type="ECO:0000256" key="16">
    <source>
        <dbReference type="ARBA" id="ARBA00074306"/>
    </source>
</evidence>
<dbReference type="GO" id="GO:0000155">
    <property type="term" value="F:phosphorelay sensor kinase activity"/>
    <property type="evidence" value="ECO:0007669"/>
    <property type="project" value="InterPro"/>
</dbReference>
<dbReference type="InterPro" id="IPR001789">
    <property type="entry name" value="Sig_transdc_resp-reg_receiver"/>
</dbReference>
<evidence type="ECO:0000256" key="9">
    <source>
        <dbReference type="ARBA" id="ARBA00022692"/>
    </source>
</evidence>
<dbReference type="InterPro" id="IPR001610">
    <property type="entry name" value="PAC"/>
</dbReference>
<keyword evidence="9 18" id="KW-0812">Transmembrane</keyword>
<protein>
    <recommendedName>
        <fullName evidence="16">Circadian input-output histidine kinase CikA</fullName>
        <ecNumber evidence="4">2.7.13.3</ecNumber>
    </recommendedName>
</protein>
<evidence type="ECO:0000256" key="17">
    <source>
        <dbReference type="PROSITE-ProRule" id="PRU00169"/>
    </source>
</evidence>
<dbReference type="Gene3D" id="2.10.70.100">
    <property type="match status" value="1"/>
</dbReference>
<dbReference type="Pfam" id="PF00072">
    <property type="entry name" value="Response_reg"/>
    <property type="match status" value="1"/>
</dbReference>
<evidence type="ECO:0000256" key="14">
    <source>
        <dbReference type="ARBA" id="ARBA00023012"/>
    </source>
</evidence>
<feature type="domain" description="Histidine kinase" evidence="19">
    <location>
        <begin position="589"/>
        <end position="810"/>
    </location>
</feature>
<evidence type="ECO:0000256" key="7">
    <source>
        <dbReference type="ARBA" id="ARBA00022553"/>
    </source>
</evidence>
<dbReference type="CDD" id="cd17580">
    <property type="entry name" value="REC_2_DhkD-like"/>
    <property type="match status" value="1"/>
</dbReference>
<dbReference type="RefSeq" id="WP_069967426.1">
    <property type="nucleotide sequence ID" value="NZ_CM124774.1"/>
</dbReference>
<dbReference type="PRINTS" id="PR00344">
    <property type="entry name" value="BCTRLSENSOR"/>
</dbReference>
<dbReference type="PROSITE" id="PS50110">
    <property type="entry name" value="RESPONSE_REGULATORY"/>
    <property type="match status" value="1"/>
</dbReference>
<dbReference type="Gene3D" id="6.10.340.10">
    <property type="match status" value="1"/>
</dbReference>
<dbReference type="Pfam" id="PF08447">
    <property type="entry name" value="PAS_3"/>
    <property type="match status" value="1"/>
</dbReference>
<dbReference type="InterPro" id="IPR003594">
    <property type="entry name" value="HATPase_dom"/>
</dbReference>
<dbReference type="SUPFAM" id="SSF55874">
    <property type="entry name" value="ATPase domain of HSP90 chaperone/DNA topoisomerase II/histidine kinase"/>
    <property type="match status" value="1"/>
</dbReference>
<dbReference type="Pfam" id="PF00672">
    <property type="entry name" value="HAMP"/>
    <property type="match status" value="1"/>
</dbReference>